<name>A0A1I7SMA8_BURXY</name>
<evidence type="ECO:0000256" key="4">
    <source>
        <dbReference type="ARBA" id="ARBA00022490"/>
    </source>
</evidence>
<comment type="similarity">
    <text evidence="2 6">Belongs to the universal ribosomal protein uL10 family.</text>
</comment>
<dbReference type="FunFam" id="3.30.70.1730:FF:000005">
    <property type="entry name" value="Ribosome assembly factor mrt4"/>
    <property type="match status" value="1"/>
</dbReference>
<protein>
    <recommendedName>
        <fullName evidence="6">Ribosome assembly factor mrt4</fullName>
    </recommendedName>
</protein>
<dbReference type="Pfam" id="PF00466">
    <property type="entry name" value="Ribosomal_L10"/>
    <property type="match status" value="1"/>
</dbReference>
<dbReference type="Gene3D" id="3.90.105.20">
    <property type="match status" value="1"/>
</dbReference>
<dbReference type="InterPro" id="IPR001790">
    <property type="entry name" value="Ribosomal_uL10"/>
</dbReference>
<dbReference type="Pfam" id="PF17777">
    <property type="entry name" value="RL10P_insert"/>
    <property type="match status" value="1"/>
</dbReference>
<dbReference type="eggNOG" id="KOG0816">
    <property type="taxonomic scope" value="Eukaryota"/>
</dbReference>
<dbReference type="AlphaFoldDB" id="A0A1I7SMA8"/>
<dbReference type="GO" id="GO:0000027">
    <property type="term" value="P:ribosomal large subunit assembly"/>
    <property type="evidence" value="ECO:0007669"/>
    <property type="project" value="InterPro"/>
</dbReference>
<organism evidence="8 9">
    <name type="scientific">Bursaphelenchus xylophilus</name>
    <name type="common">Pinewood nematode worm</name>
    <name type="synonym">Aphelenchoides xylophilus</name>
    <dbReference type="NCBI Taxonomy" id="6326"/>
    <lineage>
        <taxon>Eukaryota</taxon>
        <taxon>Metazoa</taxon>
        <taxon>Ecdysozoa</taxon>
        <taxon>Nematoda</taxon>
        <taxon>Chromadorea</taxon>
        <taxon>Rhabditida</taxon>
        <taxon>Tylenchina</taxon>
        <taxon>Tylenchomorpha</taxon>
        <taxon>Aphelenchoidea</taxon>
        <taxon>Aphelenchoididae</taxon>
        <taxon>Bursaphelenchus</taxon>
    </lineage>
</organism>
<keyword evidence="6" id="KW-0690">Ribosome biogenesis</keyword>
<sequence length="218" mass="24959">MPQTRRDKEISLTKVKKKSRENKENLVEQIRKCVDEYASVYSFSIENLRSSKFIQIRQKFKKTSKFFFGKRNVMALALGRTAGEEISDGIHKLSKTLEGQCGLIFTNEKEKDFIKYFKTFDDEEFARSGNTATHSVHLPAGPLTQFPFSMEPQLKRLGLPCKVERGFVELYDSFQVCSEGDTLTADQCKILKLLGEKMATFKVNLIAKWSKSKGFVTL</sequence>
<dbReference type="GO" id="GO:0005730">
    <property type="term" value="C:nucleolus"/>
    <property type="evidence" value="ECO:0007669"/>
    <property type="project" value="UniProtKB-SubCell"/>
</dbReference>
<evidence type="ECO:0000313" key="9">
    <source>
        <dbReference type="WBParaSite" id="BXY_1419200.1"/>
    </source>
</evidence>
<evidence type="ECO:0000259" key="7">
    <source>
        <dbReference type="Pfam" id="PF17777"/>
    </source>
</evidence>
<dbReference type="InterPro" id="IPR043164">
    <property type="entry name" value="Ribosomal_uL10-like_insert_sf"/>
</dbReference>
<comment type="function">
    <text evidence="1 6">Component of the ribosome assembly machinery. Nuclear paralog of the ribosomal protein P0, it binds pre-60S subunits at an early stage of assembly in the nucleolus, and is replaced by P0 in cytoplasmic pre-60S subunits and mature 80S ribosomes.</text>
</comment>
<dbReference type="Gene3D" id="3.30.70.1730">
    <property type="match status" value="1"/>
</dbReference>
<keyword evidence="5 6" id="KW-0539">Nucleus</keyword>
<proteinExistence type="inferred from homology"/>
<dbReference type="GO" id="GO:0000956">
    <property type="term" value="P:nuclear-transcribed mRNA catabolic process"/>
    <property type="evidence" value="ECO:0007669"/>
    <property type="project" value="TreeGrafter"/>
</dbReference>
<dbReference type="PANTHER" id="PTHR45841:SF1">
    <property type="entry name" value="MRNA TURNOVER PROTEIN 4 HOMOLOG"/>
    <property type="match status" value="1"/>
</dbReference>
<dbReference type="FunFam" id="3.90.105.20:FF:000003">
    <property type="entry name" value="Ribosome assembly factor mrt4"/>
    <property type="match status" value="1"/>
</dbReference>
<feature type="domain" description="Large ribosomal subunit protein uL10-like insertion" evidence="7">
    <location>
        <begin position="126"/>
        <end position="195"/>
    </location>
</feature>
<accession>A0A1I7SMA8</accession>
<evidence type="ECO:0000256" key="2">
    <source>
        <dbReference type="ARBA" id="ARBA00008889"/>
    </source>
</evidence>
<dbReference type="GO" id="GO:0006364">
    <property type="term" value="P:rRNA processing"/>
    <property type="evidence" value="ECO:0007669"/>
    <property type="project" value="TreeGrafter"/>
</dbReference>
<dbReference type="InterPro" id="IPR040637">
    <property type="entry name" value="Ribosomal_uL10-like_insert"/>
</dbReference>
<dbReference type="PANTHER" id="PTHR45841">
    <property type="entry name" value="MRNA TURNOVER PROTEIN 4 MRTO4"/>
    <property type="match status" value="1"/>
</dbReference>
<dbReference type="WBParaSite" id="BXY_1419200.1">
    <property type="protein sequence ID" value="BXY_1419200.1"/>
    <property type="gene ID" value="BXY_1419200"/>
</dbReference>
<reference evidence="9" key="1">
    <citation type="submission" date="2016-11" db="UniProtKB">
        <authorList>
            <consortium name="WormBaseParasite"/>
        </authorList>
    </citation>
    <scope>IDENTIFICATION</scope>
</reference>
<evidence type="ECO:0000256" key="3">
    <source>
        <dbReference type="ARBA" id="ARBA00011117"/>
    </source>
</evidence>
<dbReference type="GO" id="GO:0005737">
    <property type="term" value="C:cytoplasm"/>
    <property type="evidence" value="ECO:0007669"/>
    <property type="project" value="UniProtKB-SubCell"/>
</dbReference>
<evidence type="ECO:0000256" key="5">
    <source>
        <dbReference type="ARBA" id="ARBA00023242"/>
    </source>
</evidence>
<dbReference type="Proteomes" id="UP000095284">
    <property type="component" value="Unplaced"/>
</dbReference>
<comment type="subcellular location">
    <subcellularLocation>
        <location evidence="6">Cytoplasm</location>
    </subcellularLocation>
    <subcellularLocation>
        <location evidence="6">Nucleus</location>
        <location evidence="6">Nucleolus</location>
    </subcellularLocation>
</comment>
<dbReference type="InterPro" id="IPR051742">
    <property type="entry name" value="Ribosome_Assembly_uL10"/>
</dbReference>
<dbReference type="CDD" id="cd05796">
    <property type="entry name" value="Ribosomal_P0_like"/>
    <property type="match status" value="1"/>
</dbReference>
<evidence type="ECO:0000313" key="8">
    <source>
        <dbReference type="Proteomes" id="UP000095284"/>
    </source>
</evidence>
<dbReference type="GO" id="GO:0003723">
    <property type="term" value="F:RNA binding"/>
    <property type="evidence" value="ECO:0007669"/>
    <property type="project" value="TreeGrafter"/>
</dbReference>
<evidence type="ECO:0000256" key="1">
    <source>
        <dbReference type="ARBA" id="ARBA00004046"/>
    </source>
</evidence>
<dbReference type="SUPFAM" id="SSF160369">
    <property type="entry name" value="Ribosomal protein L10-like"/>
    <property type="match status" value="1"/>
</dbReference>
<dbReference type="InterPro" id="IPR043141">
    <property type="entry name" value="Ribosomal_uL10-like_sf"/>
</dbReference>
<comment type="subunit">
    <text evidence="3 6">Associates with the pre-60S ribosomal particle.</text>
</comment>
<dbReference type="InterPro" id="IPR033867">
    <property type="entry name" value="Mrt4"/>
</dbReference>
<dbReference type="GO" id="GO:0030687">
    <property type="term" value="C:preribosome, large subunit precursor"/>
    <property type="evidence" value="ECO:0007669"/>
    <property type="project" value="TreeGrafter"/>
</dbReference>
<keyword evidence="4 6" id="KW-0963">Cytoplasm</keyword>
<evidence type="ECO:0000256" key="6">
    <source>
        <dbReference type="RuleBase" id="RU364039"/>
    </source>
</evidence>